<dbReference type="Proteomes" id="UP000261284">
    <property type="component" value="Unassembled WGS sequence"/>
</dbReference>
<evidence type="ECO:0000313" key="2">
    <source>
        <dbReference type="Proteomes" id="UP000261284"/>
    </source>
</evidence>
<dbReference type="EMBL" id="QTJU01000007">
    <property type="protein sequence ID" value="RFM26748.1"/>
    <property type="molecule type" value="Genomic_DNA"/>
</dbReference>
<comment type="caution">
    <text evidence="1">The sequence shown here is derived from an EMBL/GenBank/DDBJ whole genome shotgun (WGS) entry which is preliminary data.</text>
</comment>
<dbReference type="RefSeq" id="WP_116848532.1">
    <property type="nucleotide sequence ID" value="NZ_QTJU01000007.1"/>
</dbReference>
<proteinExistence type="predicted"/>
<gene>
    <name evidence="1" type="ORF">DXN05_17275</name>
</gene>
<evidence type="ECO:0008006" key="3">
    <source>
        <dbReference type="Google" id="ProtNLM"/>
    </source>
</evidence>
<name>A0A3E1NG25_9BACT</name>
<sequence length="468" mass="53518">MIYHKQAIELISRLRAQFSVQIIKNNSPFHNKAAELLPEEDHFRLDIMLRNSVYREEIVGATYQELTLTLEKETLIANDVYILQASGPSATAQVGNLASAGFKPKGNYYFRLLMPLQEQIYLHYSLEERHFESDLGFISRLGTAAVINGEELTICTFPVEDKWYLSIESPAKQDLDSFADKAFAVLCGLGFISGHLAGEQGWYFAYANPEMREIVGWQFWQKRKTIRTIYKPVYTNPYAFKDIPKHIQDDFHEQNRLRTISLPEFSKLCEHLYHNASLRGAIILTLESLTGSLILMPAGLSVVLETLSDVILGDKKLDLKPIQTERLKKEILGEFRNTLSKFQEALGPDGYNILRGKIDNINQPTNRTRLTAPFEAVGIKLSQEDFKMLNARNDFLHGRTIDLAKLGEDRSDDKKDQDTYYAATRLYTLISMLILRWVGYDNYVVNHCVTQNQIAQLDITEDAFRALS</sequence>
<accession>A0A3E1NG25</accession>
<reference evidence="1 2" key="1">
    <citation type="submission" date="2018-08" db="EMBL/GenBank/DDBJ databases">
        <title>Chitinophagaceae sp. K23C18032701, a novel bacterium isolated from forest soil.</title>
        <authorList>
            <person name="Wang C."/>
        </authorList>
    </citation>
    <scope>NUCLEOTIDE SEQUENCE [LARGE SCALE GENOMIC DNA]</scope>
    <source>
        <strain evidence="1 2">K23C18032701</strain>
    </source>
</reference>
<dbReference type="AlphaFoldDB" id="A0A3E1NG25"/>
<evidence type="ECO:0000313" key="1">
    <source>
        <dbReference type="EMBL" id="RFM26748.1"/>
    </source>
</evidence>
<protein>
    <recommendedName>
        <fullName evidence="3">ApeA N-terminal domain-containing protein</fullName>
    </recommendedName>
</protein>
<organism evidence="1 2">
    <name type="scientific">Deminuibacter soli</name>
    <dbReference type="NCBI Taxonomy" id="2291815"/>
    <lineage>
        <taxon>Bacteria</taxon>
        <taxon>Pseudomonadati</taxon>
        <taxon>Bacteroidota</taxon>
        <taxon>Chitinophagia</taxon>
        <taxon>Chitinophagales</taxon>
        <taxon>Chitinophagaceae</taxon>
        <taxon>Deminuibacter</taxon>
    </lineage>
</organism>
<keyword evidence="2" id="KW-1185">Reference proteome</keyword>
<dbReference type="OrthoDB" id="662887at2"/>